<dbReference type="Proteomes" id="UP000191500">
    <property type="component" value="Unassembled WGS sequence"/>
</dbReference>
<dbReference type="EMBL" id="MDDG01000002">
    <property type="protein sequence ID" value="OQE44298.1"/>
    <property type="molecule type" value="Genomic_DNA"/>
</dbReference>
<organism evidence="2 3">
    <name type="scientific">Penicillium coprophilum</name>
    <dbReference type="NCBI Taxonomy" id="36646"/>
    <lineage>
        <taxon>Eukaryota</taxon>
        <taxon>Fungi</taxon>
        <taxon>Dikarya</taxon>
        <taxon>Ascomycota</taxon>
        <taxon>Pezizomycotina</taxon>
        <taxon>Eurotiomycetes</taxon>
        <taxon>Eurotiomycetidae</taxon>
        <taxon>Eurotiales</taxon>
        <taxon>Aspergillaceae</taxon>
        <taxon>Penicillium</taxon>
    </lineage>
</organism>
<sequence length="177" mass="19315">MKAFIAISSILAFVGLAICQTQTTCTADDVLNSITAVQHYAEKMQSVTDSSNENIDPAGAIYKNFEGQTRHFNEDLQCTFNTTTEEQTAICSAYEEFATAQLGYLHVADGREFYEQNGHGENAVKMHGYILQAQYGLENYTAEVKEAASSCANRIDTAYAPLGTQLQALLEAYPGTA</sequence>
<accession>A0A1V6V0Z8</accession>
<comment type="caution">
    <text evidence="2">The sequence shown here is derived from an EMBL/GenBank/DDBJ whole genome shotgun (WGS) entry which is preliminary data.</text>
</comment>
<reference evidence="3" key="1">
    <citation type="journal article" date="2017" name="Nat. Microbiol.">
        <title>Global analysis of biosynthetic gene clusters reveals vast potential of secondary metabolite production in Penicillium species.</title>
        <authorList>
            <person name="Nielsen J.C."/>
            <person name="Grijseels S."/>
            <person name="Prigent S."/>
            <person name="Ji B."/>
            <person name="Dainat J."/>
            <person name="Nielsen K.F."/>
            <person name="Frisvad J.C."/>
            <person name="Workman M."/>
            <person name="Nielsen J."/>
        </authorList>
    </citation>
    <scope>NUCLEOTIDE SEQUENCE [LARGE SCALE GENOMIC DNA]</scope>
    <source>
        <strain evidence="3">IBT 31321</strain>
    </source>
</reference>
<evidence type="ECO:0000256" key="1">
    <source>
        <dbReference type="SAM" id="SignalP"/>
    </source>
</evidence>
<keyword evidence="1" id="KW-0732">Signal</keyword>
<name>A0A1V6V0Z8_9EURO</name>
<gene>
    <name evidence="2" type="ORF">PENCOP_c002G06613</name>
</gene>
<keyword evidence="3" id="KW-1185">Reference proteome</keyword>
<proteinExistence type="predicted"/>
<feature type="chain" id="PRO_5013297361" evidence="1">
    <location>
        <begin position="20"/>
        <end position="177"/>
    </location>
</feature>
<feature type="signal peptide" evidence="1">
    <location>
        <begin position="1"/>
        <end position="19"/>
    </location>
</feature>
<dbReference type="AlphaFoldDB" id="A0A1V6V0Z8"/>
<evidence type="ECO:0000313" key="2">
    <source>
        <dbReference type="EMBL" id="OQE44298.1"/>
    </source>
</evidence>
<evidence type="ECO:0000313" key="3">
    <source>
        <dbReference type="Proteomes" id="UP000191500"/>
    </source>
</evidence>
<protein>
    <submittedName>
        <fullName evidence="2">Uncharacterized protein</fullName>
    </submittedName>
</protein>